<dbReference type="CDD" id="cd04051">
    <property type="entry name" value="C2_SRC2_like"/>
    <property type="match status" value="1"/>
</dbReference>
<dbReference type="InterPro" id="IPR000008">
    <property type="entry name" value="C2_dom"/>
</dbReference>
<dbReference type="InterPro" id="IPR044750">
    <property type="entry name" value="C2_SRC2/BAP"/>
</dbReference>
<dbReference type="PANTHER" id="PTHR32246:SF28">
    <property type="entry name" value="C2 DOMAIN-CONTAINING PROTEIN"/>
    <property type="match status" value="1"/>
</dbReference>
<protein>
    <recommendedName>
        <fullName evidence="1">C2 domain-containing protein</fullName>
    </recommendedName>
</protein>
<dbReference type="AlphaFoldDB" id="A0AAV5MBB5"/>
<dbReference type="PROSITE" id="PS50004">
    <property type="entry name" value="C2"/>
    <property type="match status" value="1"/>
</dbReference>
<organism evidence="2 3">
    <name type="scientific">Rubroshorea leprosula</name>
    <dbReference type="NCBI Taxonomy" id="152421"/>
    <lineage>
        <taxon>Eukaryota</taxon>
        <taxon>Viridiplantae</taxon>
        <taxon>Streptophyta</taxon>
        <taxon>Embryophyta</taxon>
        <taxon>Tracheophyta</taxon>
        <taxon>Spermatophyta</taxon>
        <taxon>Magnoliopsida</taxon>
        <taxon>eudicotyledons</taxon>
        <taxon>Gunneridae</taxon>
        <taxon>Pentapetalae</taxon>
        <taxon>rosids</taxon>
        <taxon>malvids</taxon>
        <taxon>Malvales</taxon>
        <taxon>Dipterocarpaceae</taxon>
        <taxon>Rubroshorea</taxon>
    </lineage>
</organism>
<name>A0AAV5MBB5_9ROSI</name>
<sequence length="269" mass="30549">MLVTGDPSKQPMRAYYTFLTWGLKAFNFFQKLSVYSVVYLVDEELKKKEQQQKRLQRQKTPIDRQEGGNPEWNHLVHFDLRSLSHDHCDNLFLRFDLRCEGLVNRSIGEVCVPLKDLIDEFSGAVRFVSYQVRSCDGKANGVLNFSYKLIGSTKKQVEDHTQLQFPAEKVHYPKQEDVKNSGDIQYPSVDDSCHPPPQPFSFPSSSPVFEFQIQGFYGPSPTELAPYRAAHGAYSSSLLQSPSPYYSSMHGYNGIGKSGTRTDGFPLCL</sequence>
<dbReference type="EMBL" id="BPVZ01000222">
    <property type="protein sequence ID" value="GKV47166.1"/>
    <property type="molecule type" value="Genomic_DNA"/>
</dbReference>
<reference evidence="2 3" key="1">
    <citation type="journal article" date="2021" name="Commun. Biol.">
        <title>The genome of Shorea leprosula (Dipterocarpaceae) highlights the ecological relevance of drought in aseasonal tropical rainforests.</title>
        <authorList>
            <person name="Ng K.K.S."/>
            <person name="Kobayashi M.J."/>
            <person name="Fawcett J.A."/>
            <person name="Hatakeyama M."/>
            <person name="Paape T."/>
            <person name="Ng C.H."/>
            <person name="Ang C.C."/>
            <person name="Tnah L.H."/>
            <person name="Lee C.T."/>
            <person name="Nishiyama T."/>
            <person name="Sese J."/>
            <person name="O'Brien M.J."/>
            <person name="Copetti D."/>
            <person name="Mohd Noor M.I."/>
            <person name="Ong R.C."/>
            <person name="Putra M."/>
            <person name="Sireger I.Z."/>
            <person name="Indrioko S."/>
            <person name="Kosugi Y."/>
            <person name="Izuno A."/>
            <person name="Isagi Y."/>
            <person name="Lee S.L."/>
            <person name="Shimizu K.K."/>
        </authorList>
    </citation>
    <scope>NUCLEOTIDE SEQUENCE [LARGE SCALE GENOMIC DNA]</scope>
    <source>
        <strain evidence="2">214</strain>
    </source>
</reference>
<proteinExistence type="predicted"/>
<gene>
    <name evidence="2" type="ORF">SLEP1_g54085</name>
</gene>
<dbReference type="GO" id="GO:0006952">
    <property type="term" value="P:defense response"/>
    <property type="evidence" value="ECO:0007669"/>
    <property type="project" value="InterPro"/>
</dbReference>
<feature type="domain" description="C2" evidence="1">
    <location>
        <begin position="1"/>
        <end position="129"/>
    </location>
</feature>
<evidence type="ECO:0000313" key="3">
    <source>
        <dbReference type="Proteomes" id="UP001054252"/>
    </source>
</evidence>
<dbReference type="Gene3D" id="2.60.40.150">
    <property type="entry name" value="C2 domain"/>
    <property type="match status" value="1"/>
</dbReference>
<evidence type="ECO:0000259" key="1">
    <source>
        <dbReference type="PROSITE" id="PS50004"/>
    </source>
</evidence>
<dbReference type="SUPFAM" id="SSF49562">
    <property type="entry name" value="C2 domain (Calcium/lipid-binding domain, CaLB)"/>
    <property type="match status" value="1"/>
</dbReference>
<dbReference type="PANTHER" id="PTHR32246">
    <property type="entry name" value="INGRESSION PROTEIN FIC1"/>
    <property type="match status" value="1"/>
</dbReference>
<comment type="caution">
    <text evidence="2">The sequence shown here is derived from an EMBL/GenBank/DDBJ whole genome shotgun (WGS) entry which is preliminary data.</text>
</comment>
<evidence type="ECO:0000313" key="2">
    <source>
        <dbReference type="EMBL" id="GKV47166.1"/>
    </source>
</evidence>
<dbReference type="InterPro" id="IPR035892">
    <property type="entry name" value="C2_domain_sf"/>
</dbReference>
<dbReference type="Proteomes" id="UP001054252">
    <property type="component" value="Unassembled WGS sequence"/>
</dbReference>
<keyword evidence="3" id="KW-1185">Reference proteome</keyword>
<accession>A0AAV5MBB5</accession>